<dbReference type="AlphaFoldDB" id="A0A8X8XKV3"/>
<dbReference type="EMBL" id="PNBA02000008">
    <property type="protein sequence ID" value="KAG6415553.1"/>
    <property type="molecule type" value="Genomic_DNA"/>
</dbReference>
<sequence>MMTIFRSPRDEREMDRVTELTSFSDAAPRQRAPFPSPLTPAYVKLSGARAEEDDRVEEACRSFEKYLVEMIVEEGKVRDLGDVEELLHCWKELRSPVFIDLVCRFYRELCTDLFSEQS</sequence>
<dbReference type="PANTHER" id="PTHR34042">
    <property type="entry name" value="TRANSCRIPTION REPRESSOR OFP17"/>
    <property type="match status" value="1"/>
</dbReference>
<dbReference type="GO" id="GO:0005634">
    <property type="term" value="C:nucleus"/>
    <property type="evidence" value="ECO:0007669"/>
    <property type="project" value="UniProtKB-SubCell"/>
</dbReference>
<comment type="subcellular location">
    <subcellularLocation>
        <location evidence="1">Nucleus</location>
    </subcellularLocation>
</comment>
<dbReference type="InterPro" id="IPR044686">
    <property type="entry name" value="OFP17"/>
</dbReference>
<dbReference type="PROSITE" id="PS51754">
    <property type="entry name" value="OVATE"/>
    <property type="match status" value="1"/>
</dbReference>
<comment type="caution">
    <text evidence="7">The sequence shown here is derived from an EMBL/GenBank/DDBJ whole genome shotgun (WGS) entry which is preliminary data.</text>
</comment>
<keyword evidence="4" id="KW-0804">Transcription</keyword>
<evidence type="ECO:0000256" key="2">
    <source>
        <dbReference type="ARBA" id="ARBA00022491"/>
    </source>
</evidence>
<keyword evidence="5" id="KW-0539">Nucleus</keyword>
<reference evidence="7" key="1">
    <citation type="submission" date="2018-01" db="EMBL/GenBank/DDBJ databases">
        <authorList>
            <person name="Mao J.F."/>
        </authorList>
    </citation>
    <scope>NUCLEOTIDE SEQUENCE</scope>
    <source>
        <strain evidence="7">Huo1</strain>
        <tissue evidence="7">Leaf</tissue>
    </source>
</reference>
<proteinExistence type="predicted"/>
<evidence type="ECO:0000256" key="1">
    <source>
        <dbReference type="ARBA" id="ARBA00004123"/>
    </source>
</evidence>
<dbReference type="GO" id="GO:0045892">
    <property type="term" value="P:negative regulation of DNA-templated transcription"/>
    <property type="evidence" value="ECO:0007669"/>
    <property type="project" value="InterPro"/>
</dbReference>
<dbReference type="InterPro" id="IPR006458">
    <property type="entry name" value="Ovate_C"/>
</dbReference>
<keyword evidence="8" id="KW-1185">Reference proteome</keyword>
<evidence type="ECO:0000259" key="6">
    <source>
        <dbReference type="PROSITE" id="PS51754"/>
    </source>
</evidence>
<keyword evidence="3" id="KW-0805">Transcription regulation</keyword>
<evidence type="ECO:0000256" key="3">
    <source>
        <dbReference type="ARBA" id="ARBA00023015"/>
    </source>
</evidence>
<gene>
    <name evidence="7" type="ORF">SASPL_122966</name>
</gene>
<evidence type="ECO:0000256" key="4">
    <source>
        <dbReference type="ARBA" id="ARBA00023163"/>
    </source>
</evidence>
<dbReference type="Proteomes" id="UP000298416">
    <property type="component" value="Unassembled WGS sequence"/>
</dbReference>
<accession>A0A8X8XKV3</accession>
<organism evidence="7">
    <name type="scientific">Salvia splendens</name>
    <name type="common">Scarlet sage</name>
    <dbReference type="NCBI Taxonomy" id="180675"/>
    <lineage>
        <taxon>Eukaryota</taxon>
        <taxon>Viridiplantae</taxon>
        <taxon>Streptophyta</taxon>
        <taxon>Embryophyta</taxon>
        <taxon>Tracheophyta</taxon>
        <taxon>Spermatophyta</taxon>
        <taxon>Magnoliopsida</taxon>
        <taxon>eudicotyledons</taxon>
        <taxon>Gunneridae</taxon>
        <taxon>Pentapetalae</taxon>
        <taxon>asterids</taxon>
        <taxon>lamiids</taxon>
        <taxon>Lamiales</taxon>
        <taxon>Lamiaceae</taxon>
        <taxon>Nepetoideae</taxon>
        <taxon>Mentheae</taxon>
        <taxon>Salviinae</taxon>
        <taxon>Salvia</taxon>
        <taxon>Salvia subgen. Calosphace</taxon>
        <taxon>core Calosphace</taxon>
    </lineage>
</organism>
<feature type="domain" description="OVATE" evidence="6">
    <location>
        <begin position="52"/>
        <end position="112"/>
    </location>
</feature>
<protein>
    <recommendedName>
        <fullName evidence="6">OVATE domain-containing protein</fullName>
    </recommendedName>
</protein>
<name>A0A8X8XKV3_SALSN</name>
<dbReference type="Pfam" id="PF04844">
    <property type="entry name" value="Ovate"/>
    <property type="match status" value="1"/>
</dbReference>
<keyword evidence="2" id="KW-0678">Repressor</keyword>
<evidence type="ECO:0000256" key="5">
    <source>
        <dbReference type="ARBA" id="ARBA00023242"/>
    </source>
</evidence>
<reference evidence="7" key="2">
    <citation type="submission" date="2020-08" db="EMBL/GenBank/DDBJ databases">
        <title>Plant Genome Project.</title>
        <authorList>
            <person name="Zhang R.-G."/>
        </authorList>
    </citation>
    <scope>NUCLEOTIDE SEQUENCE</scope>
    <source>
        <strain evidence="7">Huo1</strain>
        <tissue evidence="7">Leaf</tissue>
    </source>
</reference>
<evidence type="ECO:0000313" key="7">
    <source>
        <dbReference type="EMBL" id="KAG6415553.1"/>
    </source>
</evidence>
<evidence type="ECO:0000313" key="8">
    <source>
        <dbReference type="Proteomes" id="UP000298416"/>
    </source>
</evidence>
<dbReference type="PANTHER" id="PTHR34042:SF1">
    <property type="entry name" value="TRANSCRIPTION REPRESSOR OFP17"/>
    <property type="match status" value="1"/>
</dbReference>